<dbReference type="WBParaSite" id="jg23153">
    <property type="protein sequence ID" value="jg23153"/>
    <property type="gene ID" value="jg23153"/>
</dbReference>
<keyword evidence="1" id="KW-0472">Membrane</keyword>
<evidence type="ECO:0000313" key="3">
    <source>
        <dbReference type="WBParaSite" id="jg23153"/>
    </source>
</evidence>
<sequence length="317" mass="36239">MTGHFELGHLFGQAKILVALLYISLGIIVHMLYLPCLYALFKLITKERRTSSCYKLMLYLGLVDCMGVSASGYCGGIASWRGDVYCQSPIFVYSFCTLGMLAWCAGNCNTILLSINRCMVIYDADMADRWFRGHRTLIWLCAPTFASLFFIFITPPVAFNSIDSSALFNPHMHYLPSDEDFHSRYHHVHVLFNWFIVFAILGIYTIFCVSFGRKLCYSGYNKKLLKEINTFLQVLITCAFVVFSSLGFIYQQYLKSVPVYVYASLIFYQGSPAIIYLCMNQSIRNIIFGRGYKARKASILPSVMHRVSIMDKLDNTR</sequence>
<dbReference type="AlphaFoldDB" id="A0A915DST6"/>
<feature type="transmembrane region" description="Helical" evidence="1">
    <location>
        <begin position="259"/>
        <end position="279"/>
    </location>
</feature>
<feature type="transmembrane region" description="Helical" evidence="1">
    <location>
        <begin position="191"/>
        <end position="211"/>
    </location>
</feature>
<accession>A0A915DST6</accession>
<feature type="transmembrane region" description="Helical" evidence="1">
    <location>
        <begin position="56"/>
        <end position="78"/>
    </location>
</feature>
<keyword evidence="2" id="KW-1185">Reference proteome</keyword>
<evidence type="ECO:0000256" key="1">
    <source>
        <dbReference type="SAM" id="Phobius"/>
    </source>
</evidence>
<evidence type="ECO:0000313" key="2">
    <source>
        <dbReference type="Proteomes" id="UP000887574"/>
    </source>
</evidence>
<reference evidence="3" key="1">
    <citation type="submission" date="2022-11" db="UniProtKB">
        <authorList>
            <consortium name="WormBaseParasite"/>
        </authorList>
    </citation>
    <scope>IDENTIFICATION</scope>
</reference>
<keyword evidence="1" id="KW-0812">Transmembrane</keyword>
<dbReference type="PANTHER" id="PTHR23021">
    <property type="entry name" value="SERPENTINE RECEPTOR, CLASS T"/>
    <property type="match status" value="1"/>
</dbReference>
<feature type="transmembrane region" description="Helical" evidence="1">
    <location>
        <begin position="136"/>
        <end position="159"/>
    </location>
</feature>
<dbReference type="SUPFAM" id="SSF81321">
    <property type="entry name" value="Family A G protein-coupled receptor-like"/>
    <property type="match status" value="1"/>
</dbReference>
<dbReference type="Proteomes" id="UP000887574">
    <property type="component" value="Unplaced"/>
</dbReference>
<organism evidence="2 3">
    <name type="scientific">Ditylenchus dipsaci</name>
    <dbReference type="NCBI Taxonomy" id="166011"/>
    <lineage>
        <taxon>Eukaryota</taxon>
        <taxon>Metazoa</taxon>
        <taxon>Ecdysozoa</taxon>
        <taxon>Nematoda</taxon>
        <taxon>Chromadorea</taxon>
        <taxon>Rhabditida</taxon>
        <taxon>Tylenchina</taxon>
        <taxon>Tylenchomorpha</taxon>
        <taxon>Sphaerularioidea</taxon>
        <taxon>Anguinidae</taxon>
        <taxon>Anguininae</taxon>
        <taxon>Ditylenchus</taxon>
    </lineage>
</organism>
<feature type="transmembrane region" description="Helical" evidence="1">
    <location>
        <begin position="90"/>
        <end position="115"/>
    </location>
</feature>
<dbReference type="Pfam" id="PF10321">
    <property type="entry name" value="7TM_GPCR_Srt"/>
    <property type="match status" value="1"/>
</dbReference>
<dbReference type="InterPro" id="IPR019425">
    <property type="entry name" value="7TM_GPCR_serpentine_rcpt_Srt"/>
</dbReference>
<name>A0A915DST6_9BILA</name>
<dbReference type="PANTHER" id="PTHR23021:SF28">
    <property type="entry name" value="SERPENTINE RECEPTOR, CLASS T-RELATED"/>
    <property type="match status" value="1"/>
</dbReference>
<keyword evidence="1" id="KW-1133">Transmembrane helix</keyword>
<feature type="transmembrane region" description="Helical" evidence="1">
    <location>
        <begin position="20"/>
        <end position="44"/>
    </location>
</feature>
<feature type="transmembrane region" description="Helical" evidence="1">
    <location>
        <begin position="231"/>
        <end position="253"/>
    </location>
</feature>
<proteinExistence type="predicted"/>
<dbReference type="Gene3D" id="1.20.1070.10">
    <property type="entry name" value="Rhodopsin 7-helix transmembrane proteins"/>
    <property type="match status" value="1"/>
</dbReference>
<protein>
    <submittedName>
        <fullName evidence="3">Uncharacterized protein</fullName>
    </submittedName>
</protein>